<feature type="non-terminal residue" evidence="1">
    <location>
        <position position="1"/>
    </location>
</feature>
<dbReference type="EMBL" id="CAJDYZ010010893">
    <property type="protein sequence ID" value="CAD1478609.1"/>
    <property type="molecule type" value="Genomic_DNA"/>
</dbReference>
<feature type="non-terminal residue" evidence="1">
    <location>
        <position position="46"/>
    </location>
</feature>
<protein>
    <submittedName>
        <fullName evidence="1">Uncharacterized protein</fullName>
    </submittedName>
</protein>
<organism evidence="1 2">
    <name type="scientific">Heterotrigona itama</name>
    <dbReference type="NCBI Taxonomy" id="395501"/>
    <lineage>
        <taxon>Eukaryota</taxon>
        <taxon>Metazoa</taxon>
        <taxon>Ecdysozoa</taxon>
        <taxon>Arthropoda</taxon>
        <taxon>Hexapoda</taxon>
        <taxon>Insecta</taxon>
        <taxon>Pterygota</taxon>
        <taxon>Neoptera</taxon>
        <taxon>Endopterygota</taxon>
        <taxon>Hymenoptera</taxon>
        <taxon>Apocrita</taxon>
        <taxon>Aculeata</taxon>
        <taxon>Apoidea</taxon>
        <taxon>Anthophila</taxon>
        <taxon>Apidae</taxon>
        <taxon>Heterotrigona</taxon>
    </lineage>
</organism>
<keyword evidence="2" id="KW-1185">Reference proteome</keyword>
<evidence type="ECO:0000313" key="1">
    <source>
        <dbReference type="EMBL" id="CAD1478609.1"/>
    </source>
</evidence>
<gene>
    <name evidence="1" type="ORF">MHI_LOCUS805494</name>
</gene>
<proteinExistence type="predicted"/>
<dbReference type="AlphaFoldDB" id="A0A6V7HEQ4"/>
<accession>A0A6V7HEQ4</accession>
<evidence type="ECO:0000313" key="2">
    <source>
        <dbReference type="Proteomes" id="UP000752696"/>
    </source>
</evidence>
<dbReference type="Proteomes" id="UP000752696">
    <property type="component" value="Unassembled WGS sequence"/>
</dbReference>
<comment type="caution">
    <text evidence="1">The sequence shown here is derived from an EMBL/GenBank/DDBJ whole genome shotgun (WGS) entry which is preliminary data.</text>
</comment>
<name>A0A6V7HEQ4_9HYME</name>
<sequence>EGRVVEGDEKWLSPSWMTIRSNAEGIPVNVLEDFVDSFGFDPEVEP</sequence>
<reference evidence="1" key="1">
    <citation type="submission" date="2020-07" db="EMBL/GenBank/DDBJ databases">
        <authorList>
            <person name="Nazaruddin N."/>
        </authorList>
    </citation>
    <scope>NUCLEOTIDE SEQUENCE</scope>
</reference>